<name>A0A2T4A2R7_TRIHA</name>
<gene>
    <name evidence="1" type="ORF">M431DRAFT_485192</name>
</gene>
<reference evidence="1 2" key="1">
    <citation type="submission" date="2016-07" db="EMBL/GenBank/DDBJ databases">
        <title>Multiple horizontal gene transfer events from other fungi enriched the ability of initially mycotrophic Trichoderma (Ascomycota) to feed on dead plant biomass.</title>
        <authorList>
            <consortium name="DOE Joint Genome Institute"/>
            <person name="Aerts A."/>
            <person name="Atanasova L."/>
            <person name="Chenthamara K."/>
            <person name="Zhang J."/>
            <person name="Grujic M."/>
            <person name="Henrissat B."/>
            <person name="Kuo A."/>
            <person name="Salamov A."/>
            <person name="Lipzen A."/>
            <person name="Labutti K."/>
            <person name="Barry K."/>
            <person name="Miao Y."/>
            <person name="Rahimi M.J."/>
            <person name="Shen Q."/>
            <person name="Grigoriev I.V."/>
            <person name="Kubicek C.P."/>
            <person name="Druzhinina I.S."/>
        </authorList>
    </citation>
    <scope>NUCLEOTIDE SEQUENCE [LARGE SCALE GENOMIC DNA]</scope>
    <source>
        <strain evidence="1 2">CBS 226.95</strain>
    </source>
</reference>
<organism evidence="1 2">
    <name type="scientific">Trichoderma harzianum CBS 226.95</name>
    <dbReference type="NCBI Taxonomy" id="983964"/>
    <lineage>
        <taxon>Eukaryota</taxon>
        <taxon>Fungi</taxon>
        <taxon>Dikarya</taxon>
        <taxon>Ascomycota</taxon>
        <taxon>Pezizomycotina</taxon>
        <taxon>Sordariomycetes</taxon>
        <taxon>Hypocreomycetidae</taxon>
        <taxon>Hypocreales</taxon>
        <taxon>Hypocreaceae</taxon>
        <taxon>Trichoderma</taxon>
    </lineage>
</organism>
<accession>A0A2T4A2R7</accession>
<dbReference type="AlphaFoldDB" id="A0A2T4A2R7"/>
<dbReference type="GeneID" id="36624830"/>
<evidence type="ECO:0000313" key="2">
    <source>
        <dbReference type="Proteomes" id="UP000241690"/>
    </source>
</evidence>
<protein>
    <submittedName>
        <fullName evidence="1">Uncharacterized protein</fullName>
    </submittedName>
</protein>
<evidence type="ECO:0000313" key="1">
    <source>
        <dbReference type="EMBL" id="PTB51344.1"/>
    </source>
</evidence>
<proteinExistence type="predicted"/>
<sequence>MDSASSNLTNLGCDFVVATTQASINPGMVQFIDQARQEVKYLCYLVNPTTGDLEDPITLEELMKQTGGISPFDIPKGTPYDDPRITACTNALFQVGIKMRIGIPRNVNPRDLSIVNLGQNLRSVDFNMYYSDITVIENDPVKWGYSGSWNIWKQPSDKPWAASCTVDLVLSNLSRNLDDPYFNNHPDAKFQFMRMDMKTKAGGCLVHCLFDGYLQFAHRHSFPPLAVSAVANPNHDPSLYMTATGEVVNPPRDSSGNPLSSPSSSEQAIATLNYIGAINHNRVPNVSGFNWNWVRPEDVNNKSGVIAIRRNVVAQFFLDVLKRLAPRYMYEPVARKEDNYRLQLLKGEWLSDATADLTNDDSSRVLHIQAGVPPSEPLQSWDDQSNGMEVYIGQGIKYAKVDIHPGYSCGVYFEGQEVRIEQRLWVTAAVAAEFPHQNWDYAEHKPYDKYLTEKYSLSVRQGGGFYLGRTSCASDDKSEQCWEYGDSDSSDTETAKKGFFYNLRQMMDDLRPAEMSLIDICQPNRFIFPGAQPFTYQDPFFSKHQDLIASIPRLNNYMVSLNPDPQTTPKLTHNYDRIEIISPNGKFEARQSNDGHSLLFAIDSSSIFLLKLLESKIGISHTGWQVRVGGQ</sequence>
<dbReference type="Proteomes" id="UP000241690">
    <property type="component" value="Unassembled WGS sequence"/>
</dbReference>
<dbReference type="STRING" id="983964.A0A2T4A2R7"/>
<keyword evidence="2" id="KW-1185">Reference proteome</keyword>
<dbReference type="RefSeq" id="XP_024771021.1">
    <property type="nucleotide sequence ID" value="XM_024916261.1"/>
</dbReference>
<dbReference type="EMBL" id="KZ679686">
    <property type="protein sequence ID" value="PTB51344.1"/>
    <property type="molecule type" value="Genomic_DNA"/>
</dbReference>